<dbReference type="PANTHER" id="PTHR14119">
    <property type="entry name" value="HYDROLASE"/>
    <property type="match status" value="1"/>
</dbReference>
<feature type="non-terminal residue" evidence="2">
    <location>
        <position position="81"/>
    </location>
</feature>
<evidence type="ECO:0000259" key="1">
    <source>
        <dbReference type="Pfam" id="PF00857"/>
    </source>
</evidence>
<dbReference type="InterPro" id="IPR000868">
    <property type="entry name" value="Isochorismatase-like_dom"/>
</dbReference>
<dbReference type="InterPro" id="IPR036380">
    <property type="entry name" value="Isochorismatase-like_sf"/>
</dbReference>
<dbReference type="AlphaFoldDB" id="A0A0F3GN01"/>
<dbReference type="SUPFAM" id="SSF52499">
    <property type="entry name" value="Isochorismatase-like hydrolases"/>
    <property type="match status" value="1"/>
</dbReference>
<dbReference type="Proteomes" id="UP000033423">
    <property type="component" value="Unassembled WGS sequence"/>
</dbReference>
<accession>A0A0F3GN01</accession>
<evidence type="ECO:0000313" key="2">
    <source>
        <dbReference type="EMBL" id="KJU83207.1"/>
    </source>
</evidence>
<dbReference type="InterPro" id="IPR050993">
    <property type="entry name" value="Isochorismatase_domain"/>
</dbReference>
<protein>
    <submittedName>
        <fullName evidence="2">Isochorismatase hydrolase</fullName>
    </submittedName>
</protein>
<dbReference type="GO" id="GO:0016787">
    <property type="term" value="F:hydrolase activity"/>
    <property type="evidence" value="ECO:0007669"/>
    <property type="project" value="UniProtKB-KW"/>
</dbReference>
<keyword evidence="3" id="KW-1185">Reference proteome</keyword>
<sequence length="81" mass="9141">MLDRFVIEAQRSVLLIIDIQDRLVAAVGDSERVIANALHLIECSRLHDMPVLITQQYPRGLGRTVQGLRDALPEAEYIDKT</sequence>
<feature type="domain" description="Isochorismatase-like" evidence="1">
    <location>
        <begin position="12"/>
        <end position="62"/>
    </location>
</feature>
<evidence type="ECO:0000313" key="3">
    <source>
        <dbReference type="Proteomes" id="UP000033423"/>
    </source>
</evidence>
<name>A0A0F3GN01_9BACT</name>
<organism evidence="2 3">
    <name type="scientific">Candidatus Magnetobacterium bavaricum</name>
    <dbReference type="NCBI Taxonomy" id="29290"/>
    <lineage>
        <taxon>Bacteria</taxon>
        <taxon>Pseudomonadati</taxon>
        <taxon>Nitrospirota</taxon>
        <taxon>Thermodesulfovibrionia</taxon>
        <taxon>Thermodesulfovibrionales</taxon>
        <taxon>Candidatus Magnetobacteriaceae</taxon>
        <taxon>Candidatus Magnetobacterium</taxon>
    </lineage>
</organism>
<dbReference type="Gene3D" id="3.40.50.850">
    <property type="entry name" value="Isochorismatase-like"/>
    <property type="match status" value="1"/>
</dbReference>
<proteinExistence type="predicted"/>
<dbReference type="EMBL" id="LACI01001987">
    <property type="protein sequence ID" value="KJU83207.1"/>
    <property type="molecule type" value="Genomic_DNA"/>
</dbReference>
<comment type="caution">
    <text evidence="2">The sequence shown here is derived from an EMBL/GenBank/DDBJ whole genome shotgun (WGS) entry which is preliminary data.</text>
</comment>
<dbReference type="Pfam" id="PF00857">
    <property type="entry name" value="Isochorismatase"/>
    <property type="match status" value="1"/>
</dbReference>
<gene>
    <name evidence="2" type="ORF">MBAV_004593</name>
</gene>
<dbReference type="PANTHER" id="PTHR14119:SF3">
    <property type="entry name" value="ISOCHORISMATASE DOMAIN-CONTAINING PROTEIN 2"/>
    <property type="match status" value="1"/>
</dbReference>
<reference evidence="2 3" key="1">
    <citation type="submission" date="2015-02" db="EMBL/GenBank/DDBJ databases">
        <title>Single-cell genomics of uncultivated deep-branching MTB reveals a conserved set of magnetosome genes.</title>
        <authorList>
            <person name="Kolinko S."/>
            <person name="Richter M."/>
            <person name="Glockner F.O."/>
            <person name="Brachmann A."/>
            <person name="Schuler D."/>
        </authorList>
    </citation>
    <scope>NUCLEOTIDE SEQUENCE [LARGE SCALE GENOMIC DNA]</scope>
    <source>
        <strain evidence="2">TM-1</strain>
    </source>
</reference>
<keyword evidence="2" id="KW-0378">Hydrolase</keyword>